<organism evidence="1">
    <name type="scientific">marine sediment metagenome</name>
    <dbReference type="NCBI Taxonomy" id="412755"/>
    <lineage>
        <taxon>unclassified sequences</taxon>
        <taxon>metagenomes</taxon>
        <taxon>ecological metagenomes</taxon>
    </lineage>
</organism>
<dbReference type="EMBL" id="LAZR01043538">
    <property type="protein sequence ID" value="KKL06833.1"/>
    <property type="molecule type" value="Genomic_DNA"/>
</dbReference>
<proteinExistence type="predicted"/>
<reference evidence="1" key="1">
    <citation type="journal article" date="2015" name="Nature">
        <title>Complex archaea that bridge the gap between prokaryotes and eukaryotes.</title>
        <authorList>
            <person name="Spang A."/>
            <person name="Saw J.H."/>
            <person name="Jorgensen S.L."/>
            <person name="Zaremba-Niedzwiedzka K."/>
            <person name="Martijn J."/>
            <person name="Lind A.E."/>
            <person name="van Eijk R."/>
            <person name="Schleper C."/>
            <person name="Guy L."/>
            <person name="Ettema T.J."/>
        </authorList>
    </citation>
    <scope>NUCLEOTIDE SEQUENCE</scope>
</reference>
<evidence type="ECO:0000313" key="1">
    <source>
        <dbReference type="EMBL" id="KKL06833.1"/>
    </source>
</evidence>
<accession>A0A0F9D419</accession>
<protein>
    <submittedName>
        <fullName evidence="1">Uncharacterized protein</fullName>
    </submittedName>
</protein>
<name>A0A0F9D419_9ZZZZ</name>
<gene>
    <name evidence="1" type="ORF">LCGC14_2592080</name>
</gene>
<dbReference type="AlphaFoldDB" id="A0A0F9D419"/>
<sequence>MVQRKPKVKDGYPDVPPNTKKYGLLQLMIIKGVTVKDGDALGIHRTTFSTYVESLKSMNGYNITVTSIPHPNYKGRFLALYRVIGRWTWDGDYVSTIRGVRNDRS</sequence>
<comment type="caution">
    <text evidence="1">The sequence shown here is derived from an EMBL/GenBank/DDBJ whole genome shotgun (WGS) entry which is preliminary data.</text>
</comment>